<sequence length="912" mass="98946">MKSIAALTGLIWLLGACTSAVGLQTRAVNATALQSLPQCASRCLATTLPAFECGIQEPCFCNNNDLSRTFSACISSGCATLEDRLETQRFHAETCSKPIRDRSTLTRGVVWALFGLTTLFLAFRILSRSALLHGRGYSWDDFVVLLCFAMLVPLSVSLEFEIRYGLGKDAYRSSISQISALLHWYYFGELLYVAIVMLAKVAVVLLYLRIWTNEAVKPGFRLVCWATIAVLLSTVLAFDFALIFQCSPISYAWTKVASDETGRCVDISPLMYTFGALDICFNLLVFVLPSVFALSLSWKNKFGVSLIFFVGLAVTAAAAARLQYQIRFEDSNNTTWNLQYVAMWSFVESALSIMCTCMPAIVGLIQRIGNGDTKESDDFMTVDSNSAPPRQKPPRDKSFYDRHSLGSDAPTAQGEAPDFEKGLCQLDEEDESPAEGLFPPARFGEISIMRDEPESNDTAVSSALAERKMVRSRHLKNQAQPLASLHYRSRVSGSPKRVEISHDPPSTPSEAKMTYRDEDDILHEVTITDIPQERQPGPFHSNWKNGATRPRAMRAITEADSKRNSRVSGGGMTGPKPTGENIFAAFRALSPVSSQQASGSDLASSYRNASSSPGAESSSGYVSAHSLNYRPSFRSRSASTQTEDRDALSPDMSRGRSPGDAERVPPPVLVSRSSSSTQTELLQTPLSPPPLSPAPLSPAPLSPAPPLMSGPPLSPLPPIPQSASTQTQVAHRDTSRSGFTQTDDDVPRRTSRSGSTQTDIVPRNTSRSGSTQTEVAPRNTSRSGFTQTEDAPRRTSRSGFTQTEDAPRRTSRSGSTQTDASILPGLLLSPRPSPRPEFDEADEMPRMGSISAVRMGSRGTAMRTEDAFSPPTSPVSSDAGYSSAASSTDAMPPPVIRTSGGSASSWLNRVDL</sequence>
<dbReference type="PANTHER" id="PTHR33048:SF160">
    <property type="entry name" value="SAT4 FAMILY MEMBRANE PROTEIN"/>
    <property type="match status" value="1"/>
</dbReference>
<feature type="chain" id="PRO_5013142482" evidence="16">
    <location>
        <begin position="23"/>
        <end position="912"/>
    </location>
</feature>
<feature type="transmembrane region" description="Helical" evidence="15">
    <location>
        <begin position="222"/>
        <end position="244"/>
    </location>
</feature>
<feature type="compositionally biased region" description="Pro residues" evidence="14">
    <location>
        <begin position="686"/>
        <end position="720"/>
    </location>
</feature>
<dbReference type="InterPro" id="IPR008427">
    <property type="entry name" value="Extracellular_membr_CFEM_dom"/>
</dbReference>
<feature type="region of interest" description="Disordered" evidence="14">
    <location>
        <begin position="557"/>
        <end position="579"/>
    </location>
</feature>
<dbReference type="PROSITE" id="PS51257">
    <property type="entry name" value="PROKAR_LIPOPROTEIN"/>
    <property type="match status" value="1"/>
</dbReference>
<feature type="compositionally biased region" description="Polar residues" evidence="14">
    <location>
        <begin position="899"/>
        <end position="912"/>
    </location>
</feature>
<dbReference type="Pfam" id="PF20684">
    <property type="entry name" value="Fung_rhodopsin"/>
    <property type="match status" value="1"/>
</dbReference>
<keyword evidence="11" id="KW-1015">Disulfide bond</keyword>
<evidence type="ECO:0000313" key="19">
    <source>
        <dbReference type="EMBL" id="SMY22774.1"/>
    </source>
</evidence>
<organism evidence="19 20">
    <name type="scientific">Zymoseptoria tritici ST99CH_1A5</name>
    <dbReference type="NCBI Taxonomy" id="1276529"/>
    <lineage>
        <taxon>Eukaryota</taxon>
        <taxon>Fungi</taxon>
        <taxon>Dikarya</taxon>
        <taxon>Ascomycota</taxon>
        <taxon>Pezizomycotina</taxon>
        <taxon>Dothideomycetes</taxon>
        <taxon>Dothideomycetidae</taxon>
        <taxon>Mycosphaerellales</taxon>
        <taxon>Mycosphaerellaceae</taxon>
        <taxon>Zymoseptoria</taxon>
    </lineage>
</organism>
<gene>
    <name evidence="19" type="ORF">ZT1A5_G4214</name>
</gene>
<evidence type="ECO:0000256" key="11">
    <source>
        <dbReference type="ARBA" id="ARBA00023157"/>
    </source>
</evidence>
<dbReference type="InterPro" id="IPR052337">
    <property type="entry name" value="SAT4-like"/>
</dbReference>
<feature type="transmembrane region" description="Helical" evidence="15">
    <location>
        <begin position="190"/>
        <end position="210"/>
    </location>
</feature>
<dbReference type="Pfam" id="PF05730">
    <property type="entry name" value="CFEM"/>
    <property type="match status" value="1"/>
</dbReference>
<comment type="similarity">
    <text evidence="13">Belongs to the SAT4 family.</text>
</comment>
<comment type="similarity">
    <text evidence="4">Belongs to the RBT5 family.</text>
</comment>
<keyword evidence="9 15" id="KW-1133">Transmembrane helix</keyword>
<dbReference type="EMBL" id="LT882678">
    <property type="protein sequence ID" value="SMY22774.1"/>
    <property type="molecule type" value="Genomic_DNA"/>
</dbReference>
<proteinExistence type="inferred from homology"/>
<evidence type="ECO:0000256" key="14">
    <source>
        <dbReference type="SAM" id="MobiDB-lite"/>
    </source>
</evidence>
<evidence type="ECO:0000256" key="7">
    <source>
        <dbReference type="ARBA" id="ARBA00022692"/>
    </source>
</evidence>
<evidence type="ECO:0000256" key="8">
    <source>
        <dbReference type="ARBA" id="ARBA00022729"/>
    </source>
</evidence>
<keyword evidence="12" id="KW-0449">Lipoprotein</keyword>
<feature type="transmembrane region" description="Helical" evidence="15">
    <location>
        <begin position="302"/>
        <end position="322"/>
    </location>
</feature>
<keyword evidence="7 15" id="KW-0812">Transmembrane</keyword>
<evidence type="ECO:0000259" key="17">
    <source>
        <dbReference type="Pfam" id="PF05730"/>
    </source>
</evidence>
<feature type="region of interest" description="Disordered" evidence="14">
    <location>
        <begin position="490"/>
        <end position="512"/>
    </location>
</feature>
<feature type="transmembrane region" description="Helical" evidence="15">
    <location>
        <begin position="139"/>
        <end position="158"/>
    </location>
</feature>
<dbReference type="PANTHER" id="PTHR33048">
    <property type="entry name" value="PTH11-LIKE INTEGRAL MEMBRANE PROTEIN (AFU_ORTHOLOGUE AFUA_5G11245)"/>
    <property type="match status" value="1"/>
</dbReference>
<feature type="transmembrane region" description="Helical" evidence="15">
    <location>
        <begin position="342"/>
        <end position="365"/>
    </location>
</feature>
<keyword evidence="6" id="KW-0336">GPI-anchor</keyword>
<dbReference type="InterPro" id="IPR049326">
    <property type="entry name" value="Rhodopsin_dom_fungi"/>
</dbReference>
<dbReference type="AlphaFoldDB" id="A0A1Y6LE93"/>
<feature type="compositionally biased region" description="Basic and acidic residues" evidence="14">
    <location>
        <begin position="642"/>
        <end position="663"/>
    </location>
</feature>
<evidence type="ECO:0000256" key="5">
    <source>
        <dbReference type="ARBA" id="ARBA00022525"/>
    </source>
</evidence>
<feature type="signal peptide" evidence="16">
    <location>
        <begin position="1"/>
        <end position="22"/>
    </location>
</feature>
<evidence type="ECO:0000313" key="20">
    <source>
        <dbReference type="Proteomes" id="UP000215453"/>
    </source>
</evidence>
<reference evidence="19 20" key="1">
    <citation type="submission" date="2016-10" db="EMBL/GenBank/DDBJ databases">
        <authorList>
            <person name="Varghese N."/>
        </authorList>
    </citation>
    <scope>NUCLEOTIDE SEQUENCE [LARGE SCALE GENOMIC DNA]</scope>
</reference>
<keyword evidence="10 15" id="KW-0472">Membrane</keyword>
<feature type="compositionally biased region" description="Low complexity" evidence="14">
    <location>
        <begin position="876"/>
        <end position="890"/>
    </location>
</feature>
<keyword evidence="6" id="KW-0325">Glycoprotein</keyword>
<evidence type="ECO:0000256" key="13">
    <source>
        <dbReference type="ARBA" id="ARBA00038359"/>
    </source>
</evidence>
<dbReference type="Proteomes" id="UP000215453">
    <property type="component" value="Chromosome 3"/>
</dbReference>
<feature type="region of interest" description="Disordered" evidence="14">
    <location>
        <begin position="596"/>
        <end position="912"/>
    </location>
</feature>
<feature type="compositionally biased region" description="Basic and acidic residues" evidence="14">
    <location>
        <begin position="393"/>
        <end position="405"/>
    </location>
</feature>
<keyword evidence="8 16" id="KW-0732">Signal</keyword>
<comment type="subcellular location">
    <subcellularLocation>
        <location evidence="2">Membrane</location>
        <topology evidence="2">Lipid-anchor</topology>
        <topology evidence="2">GPI-anchor</topology>
    </subcellularLocation>
    <subcellularLocation>
        <location evidence="1">Membrane</location>
        <topology evidence="1">Multi-pass membrane protein</topology>
    </subcellularLocation>
    <subcellularLocation>
        <location evidence="3">Secreted</location>
    </subcellularLocation>
</comment>
<feature type="domain" description="Rhodopsin" evidence="18">
    <location>
        <begin position="124"/>
        <end position="367"/>
    </location>
</feature>
<dbReference type="GO" id="GO:0005576">
    <property type="term" value="C:extracellular region"/>
    <property type="evidence" value="ECO:0007669"/>
    <property type="project" value="UniProtKB-SubCell"/>
</dbReference>
<evidence type="ECO:0000256" key="9">
    <source>
        <dbReference type="ARBA" id="ARBA00022989"/>
    </source>
</evidence>
<evidence type="ECO:0000256" key="6">
    <source>
        <dbReference type="ARBA" id="ARBA00022622"/>
    </source>
</evidence>
<feature type="compositionally biased region" description="Polar residues" evidence="14">
    <location>
        <begin position="596"/>
        <end position="608"/>
    </location>
</feature>
<evidence type="ECO:0000259" key="18">
    <source>
        <dbReference type="Pfam" id="PF20684"/>
    </source>
</evidence>
<keyword evidence="5" id="KW-0964">Secreted</keyword>
<feature type="compositionally biased region" description="Low complexity" evidence="14">
    <location>
        <begin position="609"/>
        <end position="623"/>
    </location>
</feature>
<evidence type="ECO:0000256" key="1">
    <source>
        <dbReference type="ARBA" id="ARBA00004141"/>
    </source>
</evidence>
<feature type="domain" description="CFEM" evidence="17">
    <location>
        <begin position="33"/>
        <end position="96"/>
    </location>
</feature>
<feature type="transmembrane region" description="Helical" evidence="15">
    <location>
        <begin position="270"/>
        <end position="295"/>
    </location>
</feature>
<evidence type="ECO:0000256" key="3">
    <source>
        <dbReference type="ARBA" id="ARBA00004613"/>
    </source>
</evidence>
<evidence type="ECO:0000256" key="15">
    <source>
        <dbReference type="SAM" id="Phobius"/>
    </source>
</evidence>
<accession>A0A1Y6LE93</accession>
<evidence type="ECO:0000256" key="10">
    <source>
        <dbReference type="ARBA" id="ARBA00023136"/>
    </source>
</evidence>
<evidence type="ECO:0000256" key="16">
    <source>
        <dbReference type="SAM" id="SignalP"/>
    </source>
</evidence>
<feature type="compositionally biased region" description="Low complexity" evidence="14">
    <location>
        <begin position="669"/>
        <end position="685"/>
    </location>
</feature>
<feature type="transmembrane region" description="Helical" evidence="15">
    <location>
        <begin position="108"/>
        <end position="127"/>
    </location>
</feature>
<evidence type="ECO:0000256" key="4">
    <source>
        <dbReference type="ARBA" id="ARBA00010031"/>
    </source>
</evidence>
<feature type="compositionally biased region" description="Polar residues" evidence="14">
    <location>
        <begin position="752"/>
        <end position="789"/>
    </location>
</feature>
<feature type="region of interest" description="Disordered" evidence="14">
    <location>
        <begin position="375"/>
        <end position="417"/>
    </location>
</feature>
<evidence type="ECO:0000256" key="12">
    <source>
        <dbReference type="ARBA" id="ARBA00023288"/>
    </source>
</evidence>
<name>A0A1Y6LE93_ZYMTR</name>
<dbReference type="GO" id="GO:0098552">
    <property type="term" value="C:side of membrane"/>
    <property type="evidence" value="ECO:0007669"/>
    <property type="project" value="UniProtKB-KW"/>
</dbReference>
<evidence type="ECO:0000256" key="2">
    <source>
        <dbReference type="ARBA" id="ARBA00004589"/>
    </source>
</evidence>
<protein>
    <submittedName>
        <fullName evidence="19">Uncharacterized protein</fullName>
    </submittedName>
</protein>